<dbReference type="PROSITE" id="PS51670">
    <property type="entry name" value="SHKT"/>
    <property type="match status" value="3"/>
</dbReference>
<dbReference type="AlphaFoldDB" id="A0A3M7QHX4"/>
<dbReference type="InterPro" id="IPR003582">
    <property type="entry name" value="ShKT_dom"/>
</dbReference>
<dbReference type="SMART" id="SM00254">
    <property type="entry name" value="ShKT"/>
    <property type="match status" value="3"/>
</dbReference>
<keyword evidence="1" id="KW-1015">Disulfide bond</keyword>
<dbReference type="Pfam" id="PF01549">
    <property type="entry name" value="ShK"/>
    <property type="match status" value="3"/>
</dbReference>
<protein>
    <submittedName>
        <fullName evidence="3">Tyrosinase tyr-3</fullName>
    </submittedName>
</protein>
<dbReference type="PANTHER" id="PTHR21724">
    <property type="entry name" value="SHKT DOMAIN-CONTAINING PROTEIN"/>
    <property type="match status" value="1"/>
</dbReference>
<name>A0A3M7QHX4_BRAPC</name>
<reference evidence="3 4" key="1">
    <citation type="journal article" date="2018" name="Sci. Rep.">
        <title>Genomic signatures of local adaptation to the degree of environmental predictability in rotifers.</title>
        <authorList>
            <person name="Franch-Gras L."/>
            <person name="Hahn C."/>
            <person name="Garcia-Roger E.M."/>
            <person name="Carmona M.J."/>
            <person name="Serra M."/>
            <person name="Gomez A."/>
        </authorList>
    </citation>
    <scope>NUCLEOTIDE SEQUENCE [LARGE SCALE GENOMIC DNA]</scope>
    <source>
        <strain evidence="3">HYR1</strain>
    </source>
</reference>
<gene>
    <name evidence="3" type="ORF">BpHYR1_040643</name>
</gene>
<evidence type="ECO:0000313" key="3">
    <source>
        <dbReference type="EMBL" id="RNA10548.1"/>
    </source>
</evidence>
<sequence length="583" mass="66365">MRFKFLIDVIGILLPVITGLAFSQITTSIKYIDKTFENEPFYYDLSYLNSNFSNSGSVQNIYSTRPRNGAPSESDSCDRIKRIPSFIRIDLKLSYFYQKYTESYGIPIIGSNKVTINGLKRACYVLKFYLAGNAKIREAFYKNNVRVVVLGASENILNIPEYHSLPPSWNFLRGLSPTRNIPLVTVSEENLLCSNDKFRSEDLMVHQLSYGLLTIEAMDSKLILDLKAAYQKAVEIVPWKNTFALVDIKEYLASAIDAYLGSYGKKDNFFFTLNDLKAYDSNIIEIIKIIFPCDNSYINKCKSSKEIELDQNIKLGNSCDSNKSITQSIYARQTLLAVRTQASLNYKNSRGLTLTEKIHVKTFPIVKTSISTILPTITSSYSTKNEETDCNDTNKNCEKWALKDECVRNRQYMNLECKKSCGLCGEQHTTRITRAKGSTKKINISVFENFCKDEYAHCPVLALRGDCKTNPFYMLQSCKRSCNLCGDLVNEKNRIHPTTKKNLIRRPVHSKSPSPSDYFTRTSTSINQIQGYLTNSMEVTTKQTINCQDLVNYCAELAERGDCETNKNSMSYYCAKTCRICYV</sequence>
<dbReference type="OrthoDB" id="6132182at2759"/>
<proteinExistence type="predicted"/>
<feature type="domain" description="ShKT" evidence="2">
    <location>
        <begin position="451"/>
        <end position="485"/>
    </location>
</feature>
<keyword evidence="4" id="KW-1185">Reference proteome</keyword>
<accession>A0A3M7QHX4</accession>
<comment type="caution">
    <text evidence="3">The sequence shown here is derived from an EMBL/GenBank/DDBJ whole genome shotgun (WGS) entry which is preliminary data.</text>
</comment>
<feature type="domain" description="ShKT" evidence="2">
    <location>
        <begin position="547"/>
        <end position="581"/>
    </location>
</feature>
<comment type="caution">
    <text evidence="1">Lacks conserved residue(s) required for the propagation of feature annotation.</text>
</comment>
<dbReference type="EMBL" id="REGN01006160">
    <property type="protein sequence ID" value="RNA10548.1"/>
    <property type="molecule type" value="Genomic_DNA"/>
</dbReference>
<dbReference type="Proteomes" id="UP000276133">
    <property type="component" value="Unassembled WGS sequence"/>
</dbReference>
<feature type="disulfide bond" evidence="1">
    <location>
        <begin position="547"/>
        <end position="581"/>
    </location>
</feature>
<feature type="disulfide bond" evidence="1">
    <location>
        <begin position="390"/>
        <end position="424"/>
    </location>
</feature>
<evidence type="ECO:0000313" key="4">
    <source>
        <dbReference type="Proteomes" id="UP000276133"/>
    </source>
</evidence>
<organism evidence="3 4">
    <name type="scientific">Brachionus plicatilis</name>
    <name type="common">Marine rotifer</name>
    <name type="synonym">Brachionus muelleri</name>
    <dbReference type="NCBI Taxonomy" id="10195"/>
    <lineage>
        <taxon>Eukaryota</taxon>
        <taxon>Metazoa</taxon>
        <taxon>Spiralia</taxon>
        <taxon>Gnathifera</taxon>
        <taxon>Rotifera</taxon>
        <taxon>Eurotatoria</taxon>
        <taxon>Monogononta</taxon>
        <taxon>Pseudotrocha</taxon>
        <taxon>Ploima</taxon>
        <taxon>Brachionidae</taxon>
        <taxon>Brachionus</taxon>
    </lineage>
</organism>
<feature type="domain" description="ShKT" evidence="2">
    <location>
        <begin position="390"/>
        <end position="424"/>
    </location>
</feature>
<evidence type="ECO:0000256" key="1">
    <source>
        <dbReference type="PROSITE-ProRule" id="PRU01005"/>
    </source>
</evidence>
<dbReference type="PANTHER" id="PTHR21724:SF109">
    <property type="entry name" value="SHKT DOMAIN-CONTAINING PROTEIN"/>
    <property type="match status" value="1"/>
</dbReference>
<evidence type="ECO:0000259" key="2">
    <source>
        <dbReference type="PROSITE" id="PS51670"/>
    </source>
</evidence>
<feature type="disulfide bond" evidence="1">
    <location>
        <begin position="451"/>
        <end position="485"/>
    </location>
</feature>